<feature type="compositionally biased region" description="Polar residues" evidence="1">
    <location>
        <begin position="30"/>
        <end position="39"/>
    </location>
</feature>
<proteinExistence type="predicted"/>
<feature type="compositionally biased region" description="Basic residues" evidence="1">
    <location>
        <begin position="1"/>
        <end position="11"/>
    </location>
</feature>
<dbReference type="AlphaFoldDB" id="A0A1L1PI34"/>
<evidence type="ECO:0000256" key="1">
    <source>
        <dbReference type="SAM" id="MobiDB-lite"/>
    </source>
</evidence>
<name>A0A1L1PI34_HYDIT</name>
<feature type="compositionally biased region" description="Basic and acidic residues" evidence="1">
    <location>
        <begin position="44"/>
        <end position="58"/>
    </location>
</feature>
<feature type="region of interest" description="Disordered" evidence="1">
    <location>
        <begin position="1"/>
        <end position="63"/>
    </location>
</feature>
<gene>
    <name evidence="2" type="ORF">BN948_01851</name>
</gene>
<evidence type="ECO:0000313" key="2">
    <source>
        <dbReference type="EMBL" id="CDN87429.1"/>
    </source>
</evidence>
<accession>A0A1L1PI34</accession>
<keyword evidence="3" id="KW-1185">Reference proteome</keyword>
<dbReference type="Proteomes" id="UP000028878">
    <property type="component" value="Unassembled WGS sequence"/>
</dbReference>
<dbReference type="EMBL" id="CCAE010000011">
    <property type="protein sequence ID" value="CDN87429.1"/>
    <property type="molecule type" value="Genomic_DNA"/>
</dbReference>
<evidence type="ECO:0000313" key="3">
    <source>
        <dbReference type="Proteomes" id="UP000028878"/>
    </source>
</evidence>
<reference evidence="3" key="2">
    <citation type="submission" date="2014-11" db="EMBL/GenBank/DDBJ databases">
        <title>Draft genome sequence of Hydrogenophaga intermedia S1.</title>
        <authorList>
            <person name="Gan H.M."/>
            <person name="Chew T.H."/>
            <person name="Stolz A."/>
        </authorList>
    </citation>
    <scope>NUCLEOTIDE SEQUENCE [LARGE SCALE GENOMIC DNA]</scope>
    <source>
        <strain evidence="3">S1</strain>
    </source>
</reference>
<protein>
    <submittedName>
        <fullName evidence="2">Uncharacterized protein</fullName>
    </submittedName>
</protein>
<organism evidence="2 3">
    <name type="scientific">Hydrogenophaga intermedia</name>
    <dbReference type="NCBI Taxonomy" id="65786"/>
    <lineage>
        <taxon>Bacteria</taxon>
        <taxon>Pseudomonadati</taxon>
        <taxon>Pseudomonadota</taxon>
        <taxon>Betaproteobacteria</taxon>
        <taxon>Burkholderiales</taxon>
        <taxon>Comamonadaceae</taxon>
        <taxon>Hydrogenophaga</taxon>
    </lineage>
</organism>
<sequence length="267" mass="29697">MNRLTGNKRKNAPGVNEPGANNGEAPQSPPTSHQTPLKTTSRHSVHEVFRGGPNRDEPPEFPEEPLLHHLGVLALLPPSVLDNFLRGVREPFMFPPKDIVSAPPEKARPATAITESQAEAEFAEQLGRLCDLQTKSTGRPSAAVRLLRQPKPLSELITDLITTNEHDQKMALGLLTLLQWCDHGSQVHTFIMSLFLVMRRQPDEPHREGFTEGLPSALSPLLRAHEQDTQDYWVDSATNPHRKRSTRALATEVCEHLGWSLDPPNDV</sequence>
<dbReference type="RefSeq" id="WP_009518638.1">
    <property type="nucleotide sequence ID" value="NZ_CCAE010000011.1"/>
</dbReference>
<reference evidence="3" key="1">
    <citation type="submission" date="2014-02" db="EMBL/GenBank/DDBJ databases">
        <authorList>
            <person name="Gan H."/>
        </authorList>
    </citation>
    <scope>NUCLEOTIDE SEQUENCE [LARGE SCALE GENOMIC DNA]</scope>
    <source>
        <strain evidence="3">S1</strain>
    </source>
</reference>